<evidence type="ECO:0000256" key="2">
    <source>
        <dbReference type="ARBA" id="ARBA00023125"/>
    </source>
</evidence>
<proteinExistence type="predicted"/>
<keyword evidence="2 4" id="KW-0238">DNA-binding</keyword>
<reference evidence="7" key="2">
    <citation type="submission" date="2020-09" db="EMBL/GenBank/DDBJ databases">
        <authorList>
            <person name="Sun Q."/>
            <person name="Ohkuma M."/>
        </authorList>
    </citation>
    <scope>NUCLEOTIDE SEQUENCE</scope>
    <source>
        <strain evidence="7">JCM 4956</strain>
    </source>
</reference>
<dbReference type="PANTHER" id="PTHR30055">
    <property type="entry name" value="HTH-TYPE TRANSCRIPTIONAL REGULATOR RUTR"/>
    <property type="match status" value="1"/>
</dbReference>
<organism evidence="7 8">
    <name type="scientific">Streptomyces fructofermentans</name>
    <dbReference type="NCBI Taxonomy" id="152141"/>
    <lineage>
        <taxon>Bacteria</taxon>
        <taxon>Bacillati</taxon>
        <taxon>Actinomycetota</taxon>
        <taxon>Actinomycetes</taxon>
        <taxon>Kitasatosporales</taxon>
        <taxon>Streptomycetaceae</taxon>
        <taxon>Streptomyces</taxon>
    </lineage>
</organism>
<evidence type="ECO:0000313" key="7">
    <source>
        <dbReference type="EMBL" id="GGX92231.1"/>
    </source>
</evidence>
<dbReference type="EMBL" id="BMWD01000036">
    <property type="protein sequence ID" value="GGX92231.1"/>
    <property type="molecule type" value="Genomic_DNA"/>
</dbReference>
<evidence type="ECO:0000256" key="1">
    <source>
        <dbReference type="ARBA" id="ARBA00023015"/>
    </source>
</evidence>
<dbReference type="Proteomes" id="UP000645555">
    <property type="component" value="Unassembled WGS sequence"/>
</dbReference>
<dbReference type="Pfam" id="PF13305">
    <property type="entry name" value="TetR_C_33"/>
    <property type="match status" value="1"/>
</dbReference>
<keyword evidence="1" id="KW-0805">Transcription regulation</keyword>
<keyword evidence="3" id="KW-0804">Transcription</keyword>
<dbReference type="PROSITE" id="PS50977">
    <property type="entry name" value="HTH_TETR_2"/>
    <property type="match status" value="1"/>
</dbReference>
<sequence>MTRSTHATGPGPAHRPAHRPTAEPAASTDTAPAKASQPAEPSEPSEPTQPPQPPQQAAPSGPGEPAGPPAAPGRRAYHHGDLRRAILAAALDVISAEGPAAVSLRDLARRAGVSHAAPAHHFKDRTGLLTAIAAEGYALLAATLADAADPRDTGVRYVRFAREHPAHFQVMFTPELLRGNDLELTAARALAGERLRGAVSAVPQEGRGDDARLAGVAAWSLAHGFATLLLGHNLEGPMGDQDPEEVFRLLTGMLFKSP</sequence>
<accession>A0A918NSP7</accession>
<dbReference type="InterPro" id="IPR050109">
    <property type="entry name" value="HTH-type_TetR-like_transc_reg"/>
</dbReference>
<comment type="caution">
    <text evidence="7">The sequence shown here is derived from an EMBL/GenBank/DDBJ whole genome shotgun (WGS) entry which is preliminary data.</text>
</comment>
<feature type="DNA-binding region" description="H-T-H motif" evidence="4">
    <location>
        <begin position="103"/>
        <end position="122"/>
    </location>
</feature>
<feature type="region of interest" description="Disordered" evidence="5">
    <location>
        <begin position="1"/>
        <end position="76"/>
    </location>
</feature>
<name>A0A918NSP7_9ACTN</name>
<dbReference type="InterPro" id="IPR036271">
    <property type="entry name" value="Tet_transcr_reg_TetR-rel_C_sf"/>
</dbReference>
<dbReference type="GO" id="GO:0003700">
    <property type="term" value="F:DNA-binding transcription factor activity"/>
    <property type="evidence" value="ECO:0007669"/>
    <property type="project" value="TreeGrafter"/>
</dbReference>
<dbReference type="PANTHER" id="PTHR30055:SF220">
    <property type="entry name" value="TETR-FAMILY REGULATORY PROTEIN"/>
    <property type="match status" value="1"/>
</dbReference>
<evidence type="ECO:0000259" key="6">
    <source>
        <dbReference type="PROSITE" id="PS50977"/>
    </source>
</evidence>
<keyword evidence="8" id="KW-1185">Reference proteome</keyword>
<dbReference type="SUPFAM" id="SSF46689">
    <property type="entry name" value="Homeodomain-like"/>
    <property type="match status" value="1"/>
</dbReference>
<evidence type="ECO:0000256" key="4">
    <source>
        <dbReference type="PROSITE-ProRule" id="PRU00335"/>
    </source>
</evidence>
<dbReference type="Pfam" id="PF00440">
    <property type="entry name" value="TetR_N"/>
    <property type="match status" value="1"/>
</dbReference>
<gene>
    <name evidence="7" type="ORF">GCM10010515_69150</name>
</gene>
<feature type="compositionally biased region" description="Pro residues" evidence="5">
    <location>
        <begin position="47"/>
        <end position="56"/>
    </location>
</feature>
<evidence type="ECO:0000313" key="8">
    <source>
        <dbReference type="Proteomes" id="UP000645555"/>
    </source>
</evidence>
<dbReference type="InterPro" id="IPR025996">
    <property type="entry name" value="MT1864/Rv1816-like_C"/>
</dbReference>
<protein>
    <recommendedName>
        <fullName evidence="6">HTH tetR-type domain-containing protein</fullName>
    </recommendedName>
</protein>
<feature type="compositionally biased region" description="Low complexity" evidence="5">
    <location>
        <begin position="31"/>
        <end position="46"/>
    </location>
</feature>
<dbReference type="AlphaFoldDB" id="A0A918NSP7"/>
<reference evidence="7" key="1">
    <citation type="journal article" date="2014" name="Int. J. Syst. Evol. Microbiol.">
        <title>Complete genome sequence of Corynebacterium casei LMG S-19264T (=DSM 44701T), isolated from a smear-ripened cheese.</title>
        <authorList>
            <consortium name="US DOE Joint Genome Institute (JGI-PGF)"/>
            <person name="Walter F."/>
            <person name="Albersmeier A."/>
            <person name="Kalinowski J."/>
            <person name="Ruckert C."/>
        </authorList>
    </citation>
    <scope>NUCLEOTIDE SEQUENCE</scope>
    <source>
        <strain evidence="7">JCM 4956</strain>
    </source>
</reference>
<evidence type="ECO:0000256" key="5">
    <source>
        <dbReference type="SAM" id="MobiDB-lite"/>
    </source>
</evidence>
<dbReference type="GO" id="GO:0000976">
    <property type="term" value="F:transcription cis-regulatory region binding"/>
    <property type="evidence" value="ECO:0007669"/>
    <property type="project" value="TreeGrafter"/>
</dbReference>
<dbReference type="InterPro" id="IPR009057">
    <property type="entry name" value="Homeodomain-like_sf"/>
</dbReference>
<evidence type="ECO:0000256" key="3">
    <source>
        <dbReference type="ARBA" id="ARBA00023163"/>
    </source>
</evidence>
<dbReference type="Gene3D" id="1.10.357.10">
    <property type="entry name" value="Tetracycline Repressor, domain 2"/>
    <property type="match status" value="1"/>
</dbReference>
<feature type="domain" description="HTH tetR-type" evidence="6">
    <location>
        <begin position="80"/>
        <end position="140"/>
    </location>
</feature>
<dbReference type="SUPFAM" id="SSF48498">
    <property type="entry name" value="Tetracyclin repressor-like, C-terminal domain"/>
    <property type="match status" value="1"/>
</dbReference>
<dbReference type="InterPro" id="IPR001647">
    <property type="entry name" value="HTH_TetR"/>
</dbReference>